<dbReference type="AlphaFoldDB" id="A0A0G0FDW8"/>
<accession>A0A0G0FDW8</accession>
<proteinExistence type="predicted"/>
<organism evidence="1 2">
    <name type="scientific">Candidatus Daviesbacteria bacterium GW2011_GWA1_36_8</name>
    <dbReference type="NCBI Taxonomy" id="1618417"/>
    <lineage>
        <taxon>Bacteria</taxon>
        <taxon>Candidatus Daviesiibacteriota</taxon>
    </lineage>
</organism>
<gene>
    <name evidence="1" type="ORF">US28_C0005G0022</name>
</gene>
<reference evidence="1 2" key="1">
    <citation type="journal article" date="2015" name="Nature">
        <title>rRNA introns, odd ribosomes, and small enigmatic genomes across a large radiation of phyla.</title>
        <authorList>
            <person name="Brown C.T."/>
            <person name="Hug L.A."/>
            <person name="Thomas B.C."/>
            <person name="Sharon I."/>
            <person name="Castelle C.J."/>
            <person name="Singh A."/>
            <person name="Wilkins M.J."/>
            <person name="Williams K.H."/>
            <person name="Banfield J.F."/>
        </authorList>
    </citation>
    <scope>NUCLEOTIDE SEQUENCE [LARGE SCALE GENOMIC DNA]</scope>
</reference>
<dbReference type="Proteomes" id="UP000034448">
    <property type="component" value="Unassembled WGS sequence"/>
</dbReference>
<comment type="caution">
    <text evidence="1">The sequence shown here is derived from an EMBL/GenBank/DDBJ whole genome shotgun (WGS) entry which is preliminary data.</text>
</comment>
<evidence type="ECO:0000313" key="2">
    <source>
        <dbReference type="Proteomes" id="UP000034448"/>
    </source>
</evidence>
<sequence>MIDTLETKPNIGFSLTPQEVQKLYEDAERSKNGKVTDYVLTLISHYPIWKHETWDAKKLAELKIFHEGKSLWTGGLTDNGQDLSIAYAAANYESNPDFFREANSDYANYIEDIIRKLHLGIIPKPAFVVPGSKYPNAPLSDFIDGTKSTLAVYIFQLRTGKNVDLEMLVGQKAPLWQRAAKKLLHP</sequence>
<name>A0A0G0FDW8_9BACT</name>
<protein>
    <submittedName>
        <fullName evidence="1">Uncharacterized protein</fullName>
    </submittedName>
</protein>
<evidence type="ECO:0000313" key="1">
    <source>
        <dbReference type="EMBL" id="KKQ16107.1"/>
    </source>
</evidence>
<dbReference type="EMBL" id="LBSJ01000005">
    <property type="protein sequence ID" value="KKQ16107.1"/>
    <property type="molecule type" value="Genomic_DNA"/>
</dbReference>